<dbReference type="Proteomes" id="UP001164743">
    <property type="component" value="Chromosome 4A"/>
</dbReference>
<evidence type="ECO:0000313" key="2">
    <source>
        <dbReference type="Proteomes" id="UP001164743"/>
    </source>
</evidence>
<protein>
    <submittedName>
        <fullName evidence="1">Uncharacterized protein</fullName>
    </submittedName>
</protein>
<keyword evidence="2" id="KW-1185">Reference proteome</keyword>
<name>A0ABY7CLW3_9BASI</name>
<sequence length="88" mass="9897">MALALNIFESVIGHGPTNQFLISYLAWIIKEYLGEILPPKVLEIERRVGGQAKLQKLVKERANQEWKASHTNACVTCFIPVKKIDSCS</sequence>
<proteinExistence type="predicted"/>
<organism evidence="1 2">
    <name type="scientific">Puccinia triticina</name>
    <dbReference type="NCBI Taxonomy" id="208348"/>
    <lineage>
        <taxon>Eukaryota</taxon>
        <taxon>Fungi</taxon>
        <taxon>Dikarya</taxon>
        <taxon>Basidiomycota</taxon>
        <taxon>Pucciniomycotina</taxon>
        <taxon>Pucciniomycetes</taxon>
        <taxon>Pucciniales</taxon>
        <taxon>Pucciniaceae</taxon>
        <taxon>Puccinia</taxon>
    </lineage>
</organism>
<dbReference type="RefSeq" id="XP_053019327.1">
    <property type="nucleotide sequence ID" value="XM_053168083.1"/>
</dbReference>
<accession>A0ABY7CLW3</accession>
<gene>
    <name evidence="1" type="ORF">PtA15_4A221</name>
</gene>
<evidence type="ECO:0000313" key="1">
    <source>
        <dbReference type="EMBL" id="WAQ83772.1"/>
    </source>
</evidence>
<dbReference type="EMBL" id="CP110424">
    <property type="protein sequence ID" value="WAQ83772.1"/>
    <property type="molecule type" value="Genomic_DNA"/>
</dbReference>
<reference evidence="1" key="1">
    <citation type="submission" date="2022-10" db="EMBL/GenBank/DDBJ databases">
        <title>Puccinia triticina Genome sequencing and assembly.</title>
        <authorList>
            <person name="Li C."/>
        </authorList>
    </citation>
    <scope>NUCLEOTIDE SEQUENCE</scope>
    <source>
        <strain evidence="1">Pt15</strain>
    </source>
</reference>
<dbReference type="GeneID" id="77808978"/>